<dbReference type="EMBL" id="CP053452">
    <property type="protein sequence ID" value="QJW96699.1"/>
    <property type="molecule type" value="Genomic_DNA"/>
</dbReference>
<sequence>MTIRHAAAVFGVLAGAALVAPAQEPAPRADPSPQAAALAAAAAVARGATVANVVPAPFRMQLVVDNRFKVPVKNADGTESLDPRNRTGKTHCLVCEYGLSPVIAVFVRTDLKGADAGGGLGKLIKGADALVPKYRSDKMAAFVAYLKLEGGPKVVTVKAADGSDEKVEAPKEYPDDEKRKVYEDEVRAFATALAADNVPFGIAPTTSPSATALGLVESTPITVILYNRLRMVQRWDLKPDDLTDEKVAEILTAAEEMVAGKKK</sequence>
<proteinExistence type="predicted"/>
<protein>
    <submittedName>
        <fullName evidence="2">Uncharacterized protein</fullName>
    </submittedName>
</protein>
<feature type="chain" id="PRO_5026833001" evidence="1">
    <location>
        <begin position="23"/>
        <end position="263"/>
    </location>
</feature>
<keyword evidence="3" id="KW-1185">Reference proteome</keyword>
<evidence type="ECO:0000313" key="3">
    <source>
        <dbReference type="Proteomes" id="UP000503447"/>
    </source>
</evidence>
<accession>A0A6M5YS21</accession>
<reference evidence="3" key="1">
    <citation type="submission" date="2020-05" db="EMBL/GenBank/DDBJ databases">
        <title>Frigoriglobus tundricola gen. nov., sp. nov., a psychrotolerant cellulolytic planctomycete of the family Gemmataceae with two divergent copies of 16S rRNA gene.</title>
        <authorList>
            <person name="Kulichevskaya I.S."/>
            <person name="Ivanova A.A."/>
            <person name="Naumoff D.G."/>
            <person name="Beletsky A.V."/>
            <person name="Rijpstra W.I.C."/>
            <person name="Sinninghe Damste J.S."/>
            <person name="Mardanov A.V."/>
            <person name="Ravin N.V."/>
            <person name="Dedysh S.N."/>
        </authorList>
    </citation>
    <scope>NUCLEOTIDE SEQUENCE [LARGE SCALE GENOMIC DNA]</scope>
    <source>
        <strain evidence="3">PL17</strain>
    </source>
</reference>
<dbReference type="AlphaFoldDB" id="A0A6M5YS21"/>
<dbReference type="Proteomes" id="UP000503447">
    <property type="component" value="Chromosome"/>
</dbReference>
<keyword evidence="1" id="KW-0732">Signal</keyword>
<dbReference type="KEGG" id="ftj:FTUN_4258"/>
<evidence type="ECO:0000313" key="2">
    <source>
        <dbReference type="EMBL" id="QJW96699.1"/>
    </source>
</evidence>
<dbReference type="RefSeq" id="WP_171472228.1">
    <property type="nucleotide sequence ID" value="NZ_CP053452.2"/>
</dbReference>
<organism evidence="2 3">
    <name type="scientific">Frigoriglobus tundricola</name>
    <dbReference type="NCBI Taxonomy" id="2774151"/>
    <lineage>
        <taxon>Bacteria</taxon>
        <taxon>Pseudomonadati</taxon>
        <taxon>Planctomycetota</taxon>
        <taxon>Planctomycetia</taxon>
        <taxon>Gemmatales</taxon>
        <taxon>Gemmataceae</taxon>
        <taxon>Frigoriglobus</taxon>
    </lineage>
</organism>
<gene>
    <name evidence="2" type="ORF">FTUN_4258</name>
</gene>
<name>A0A6M5YS21_9BACT</name>
<evidence type="ECO:0000256" key="1">
    <source>
        <dbReference type="SAM" id="SignalP"/>
    </source>
</evidence>
<feature type="signal peptide" evidence="1">
    <location>
        <begin position="1"/>
        <end position="22"/>
    </location>
</feature>